<comment type="caution">
    <text evidence="2">The sequence shown here is derived from an EMBL/GenBank/DDBJ whole genome shotgun (WGS) entry which is preliminary data.</text>
</comment>
<organism evidence="2 3">
    <name type="scientific">Acrocarpospora pleiomorpha</name>
    <dbReference type="NCBI Taxonomy" id="90975"/>
    <lineage>
        <taxon>Bacteria</taxon>
        <taxon>Bacillati</taxon>
        <taxon>Actinomycetota</taxon>
        <taxon>Actinomycetes</taxon>
        <taxon>Streptosporangiales</taxon>
        <taxon>Streptosporangiaceae</taxon>
        <taxon>Acrocarpospora</taxon>
    </lineage>
</organism>
<keyword evidence="1" id="KW-0472">Membrane</keyword>
<evidence type="ECO:0000313" key="3">
    <source>
        <dbReference type="Proteomes" id="UP000377595"/>
    </source>
</evidence>
<feature type="transmembrane region" description="Helical" evidence="1">
    <location>
        <begin position="12"/>
        <end position="36"/>
    </location>
</feature>
<proteinExistence type="predicted"/>
<evidence type="ECO:0000313" key="2">
    <source>
        <dbReference type="EMBL" id="GES18198.1"/>
    </source>
</evidence>
<accession>A0A5M3XJF0</accession>
<reference evidence="2 3" key="1">
    <citation type="submission" date="2019-10" db="EMBL/GenBank/DDBJ databases">
        <title>Whole genome shotgun sequence of Acrocarpospora pleiomorpha NBRC 16267.</title>
        <authorList>
            <person name="Ichikawa N."/>
            <person name="Kimura A."/>
            <person name="Kitahashi Y."/>
            <person name="Komaki H."/>
            <person name="Oguchi A."/>
        </authorList>
    </citation>
    <scope>NUCLEOTIDE SEQUENCE [LARGE SCALE GENOMIC DNA]</scope>
    <source>
        <strain evidence="2 3">NBRC 16267</strain>
    </source>
</reference>
<evidence type="ECO:0000256" key="1">
    <source>
        <dbReference type="SAM" id="Phobius"/>
    </source>
</evidence>
<keyword evidence="1" id="KW-1133">Transmembrane helix</keyword>
<dbReference type="EMBL" id="BLAF01000006">
    <property type="protein sequence ID" value="GES18198.1"/>
    <property type="molecule type" value="Genomic_DNA"/>
</dbReference>
<keyword evidence="1" id="KW-0812">Transmembrane</keyword>
<keyword evidence="3" id="KW-1185">Reference proteome</keyword>
<dbReference type="AlphaFoldDB" id="A0A5M3XJF0"/>
<name>A0A5M3XJF0_9ACTN</name>
<protein>
    <submittedName>
        <fullName evidence="2">Uncharacterized protein</fullName>
    </submittedName>
</protein>
<gene>
    <name evidence="2" type="ORF">Aple_010930</name>
</gene>
<dbReference type="RefSeq" id="WP_155343339.1">
    <property type="nucleotide sequence ID" value="NZ_BAAAHM010000017.1"/>
</dbReference>
<dbReference type="Proteomes" id="UP000377595">
    <property type="component" value="Unassembled WGS sequence"/>
</dbReference>
<sequence length="188" mass="19543">MPDLTLPTIPAAVWLPGLAVVLLLVLAVVLLARAVAAARRVARMAQSRAAELAAADLARARAAMSAAADVAAEEAGDAIATLHAALAARTAPAATTDVSGVPRAGVRRRLRVDPQRRRVPVIYRQAAATFRPLLDRGELPTFRAVMKALGCGQGTANTVRAYLAAKLAGDETTARRVIVEISTAVRAA</sequence>